<keyword evidence="3" id="KW-1185">Reference proteome</keyword>
<dbReference type="AlphaFoldDB" id="A0A225DLC8"/>
<organism evidence="2 3">
    <name type="scientific">Fimbriiglobus ruber</name>
    <dbReference type="NCBI Taxonomy" id="1908690"/>
    <lineage>
        <taxon>Bacteria</taxon>
        <taxon>Pseudomonadati</taxon>
        <taxon>Planctomycetota</taxon>
        <taxon>Planctomycetia</taxon>
        <taxon>Gemmatales</taxon>
        <taxon>Gemmataceae</taxon>
        <taxon>Fimbriiglobus</taxon>
    </lineage>
</organism>
<feature type="region of interest" description="Disordered" evidence="1">
    <location>
        <begin position="48"/>
        <end position="68"/>
    </location>
</feature>
<name>A0A225DLC8_9BACT</name>
<evidence type="ECO:0000313" key="3">
    <source>
        <dbReference type="Proteomes" id="UP000214646"/>
    </source>
</evidence>
<dbReference type="EMBL" id="NIDE01000010">
    <property type="protein sequence ID" value="OWK39358.1"/>
    <property type="molecule type" value="Genomic_DNA"/>
</dbReference>
<dbReference type="OrthoDB" id="3193769at2"/>
<sequence>MSHQLTVAMSESILTLHQRGWSQRRIAHELGIDREIVARHLRLAAAEPNPATAGTGPQAIPAESNPATALTGSHALLPESAPARSAPDTPGRQVSDCEPYRDTIRAQFDLGLSIQRIFQDLVTEYGFAGSYHSVRRFANTLGVKQELRNFSITPRASASRAGAPPNRKFGGVESLNRSLYRCGTGRSLADQLR</sequence>
<evidence type="ECO:0000313" key="2">
    <source>
        <dbReference type="EMBL" id="OWK39358.1"/>
    </source>
</evidence>
<comment type="caution">
    <text evidence="2">The sequence shown here is derived from an EMBL/GenBank/DDBJ whole genome shotgun (WGS) entry which is preliminary data.</text>
</comment>
<accession>A0A225DLC8</accession>
<evidence type="ECO:0000256" key="1">
    <source>
        <dbReference type="SAM" id="MobiDB-lite"/>
    </source>
</evidence>
<dbReference type="Proteomes" id="UP000214646">
    <property type="component" value="Unassembled WGS sequence"/>
</dbReference>
<reference evidence="3" key="1">
    <citation type="submission" date="2017-06" db="EMBL/GenBank/DDBJ databases">
        <title>Genome analysis of Fimbriiglobus ruber SP5, the first member of the order Planctomycetales with confirmed chitinolytic capability.</title>
        <authorList>
            <person name="Ravin N.V."/>
            <person name="Rakitin A.L."/>
            <person name="Ivanova A.A."/>
            <person name="Beletsky A.V."/>
            <person name="Kulichevskaya I.S."/>
            <person name="Mardanov A.V."/>
            <person name="Dedysh S.N."/>
        </authorList>
    </citation>
    <scope>NUCLEOTIDE SEQUENCE [LARGE SCALE GENOMIC DNA]</scope>
    <source>
        <strain evidence="3">SP5</strain>
    </source>
</reference>
<protein>
    <submittedName>
        <fullName evidence="2">Mobile element protein</fullName>
    </submittedName>
</protein>
<proteinExistence type="predicted"/>
<gene>
    <name evidence="2" type="ORF">FRUB_05921</name>
</gene>
<dbReference type="RefSeq" id="WP_143393509.1">
    <property type="nucleotide sequence ID" value="NZ_NIDE01000010.1"/>
</dbReference>